<reference evidence="2 3" key="1">
    <citation type="submission" date="2019-05" db="EMBL/GenBank/DDBJ databases">
        <title>Another draft genome of Portunus trituberculatus and its Hox gene families provides insights of decapod evolution.</title>
        <authorList>
            <person name="Jeong J.-H."/>
            <person name="Song I."/>
            <person name="Kim S."/>
            <person name="Choi T."/>
            <person name="Kim D."/>
            <person name="Ryu S."/>
            <person name="Kim W."/>
        </authorList>
    </citation>
    <scope>NUCLEOTIDE SEQUENCE [LARGE SCALE GENOMIC DNA]</scope>
    <source>
        <tissue evidence="2">Muscle</tissue>
    </source>
</reference>
<evidence type="ECO:0000313" key="3">
    <source>
        <dbReference type="Proteomes" id="UP000324222"/>
    </source>
</evidence>
<organism evidence="2 3">
    <name type="scientific">Portunus trituberculatus</name>
    <name type="common">Swimming crab</name>
    <name type="synonym">Neptunus trituberculatus</name>
    <dbReference type="NCBI Taxonomy" id="210409"/>
    <lineage>
        <taxon>Eukaryota</taxon>
        <taxon>Metazoa</taxon>
        <taxon>Ecdysozoa</taxon>
        <taxon>Arthropoda</taxon>
        <taxon>Crustacea</taxon>
        <taxon>Multicrustacea</taxon>
        <taxon>Malacostraca</taxon>
        <taxon>Eumalacostraca</taxon>
        <taxon>Eucarida</taxon>
        <taxon>Decapoda</taxon>
        <taxon>Pleocyemata</taxon>
        <taxon>Brachyura</taxon>
        <taxon>Eubrachyura</taxon>
        <taxon>Portunoidea</taxon>
        <taxon>Portunidae</taxon>
        <taxon>Portuninae</taxon>
        <taxon>Portunus</taxon>
    </lineage>
</organism>
<comment type="caution">
    <text evidence="2">The sequence shown here is derived from an EMBL/GenBank/DDBJ whole genome shotgun (WGS) entry which is preliminary data.</text>
</comment>
<evidence type="ECO:0000256" key="1">
    <source>
        <dbReference type="SAM" id="MobiDB-lite"/>
    </source>
</evidence>
<feature type="compositionally biased region" description="Gly residues" evidence="1">
    <location>
        <begin position="64"/>
        <end position="75"/>
    </location>
</feature>
<proteinExistence type="predicted"/>
<protein>
    <submittedName>
        <fullName evidence="2">Uncharacterized protein</fullName>
    </submittedName>
</protein>
<evidence type="ECO:0000313" key="2">
    <source>
        <dbReference type="EMBL" id="MPC88712.1"/>
    </source>
</evidence>
<gene>
    <name evidence="2" type="ORF">E2C01_083631</name>
</gene>
<keyword evidence="3" id="KW-1185">Reference proteome</keyword>
<sequence>MKSRLNYATLVERIDKRTSILYKHTQALPRKCPTNPAAPNNCGGEYNKSVFCERCVRRVSRESIGGGGGGGGGGADAFTLPW</sequence>
<name>A0A5B7IXP6_PORTR</name>
<dbReference type="AlphaFoldDB" id="A0A5B7IXP6"/>
<feature type="region of interest" description="Disordered" evidence="1">
    <location>
        <begin position="63"/>
        <end position="82"/>
    </location>
</feature>
<dbReference type="Proteomes" id="UP000324222">
    <property type="component" value="Unassembled WGS sequence"/>
</dbReference>
<dbReference type="EMBL" id="VSRR010078682">
    <property type="protein sequence ID" value="MPC88712.1"/>
    <property type="molecule type" value="Genomic_DNA"/>
</dbReference>
<accession>A0A5B7IXP6</accession>